<gene>
    <name evidence="1" type="ORF">PEVE_00009415</name>
</gene>
<name>A0ABN8M0I9_9CNID</name>
<evidence type="ECO:0000313" key="1">
    <source>
        <dbReference type="EMBL" id="CAH3020994.1"/>
    </source>
</evidence>
<protein>
    <submittedName>
        <fullName evidence="1">Uncharacterized protein</fullName>
    </submittedName>
</protein>
<keyword evidence="2" id="KW-1185">Reference proteome</keyword>
<sequence length="146" mass="16149">MKLLLRVTFKDMLVANSIGISLAQKLSRGDRSAFVLARWCKLGGAIDTSGSDLGPGVIDYFIKQNVSVNGHYETCILAAVRWFQEHPSRHSLGAPVEVWCKDLFEREGDATFIPVQRIHGKFIPAIDLINGEHVLVVCPLACKLQC</sequence>
<proteinExistence type="predicted"/>
<dbReference type="Proteomes" id="UP001159427">
    <property type="component" value="Unassembled WGS sequence"/>
</dbReference>
<accession>A0ABN8M0I9</accession>
<organism evidence="1 2">
    <name type="scientific">Porites evermanni</name>
    <dbReference type="NCBI Taxonomy" id="104178"/>
    <lineage>
        <taxon>Eukaryota</taxon>
        <taxon>Metazoa</taxon>
        <taxon>Cnidaria</taxon>
        <taxon>Anthozoa</taxon>
        <taxon>Hexacorallia</taxon>
        <taxon>Scleractinia</taxon>
        <taxon>Fungiina</taxon>
        <taxon>Poritidae</taxon>
        <taxon>Porites</taxon>
    </lineage>
</organism>
<evidence type="ECO:0000313" key="2">
    <source>
        <dbReference type="Proteomes" id="UP001159427"/>
    </source>
</evidence>
<reference evidence="1 2" key="1">
    <citation type="submission" date="2022-05" db="EMBL/GenBank/DDBJ databases">
        <authorList>
            <consortium name="Genoscope - CEA"/>
            <person name="William W."/>
        </authorList>
    </citation>
    <scope>NUCLEOTIDE SEQUENCE [LARGE SCALE GENOMIC DNA]</scope>
</reference>
<comment type="caution">
    <text evidence="1">The sequence shown here is derived from an EMBL/GenBank/DDBJ whole genome shotgun (WGS) entry which is preliminary data.</text>
</comment>
<dbReference type="EMBL" id="CALNXI010000165">
    <property type="protein sequence ID" value="CAH3020994.1"/>
    <property type="molecule type" value="Genomic_DNA"/>
</dbReference>